<evidence type="ECO:0000313" key="2">
    <source>
        <dbReference type="EMBL" id="KAF9583207.1"/>
    </source>
</evidence>
<feature type="compositionally biased region" description="Polar residues" evidence="1">
    <location>
        <begin position="24"/>
        <end position="33"/>
    </location>
</feature>
<accession>A0A9P6FWV9</accession>
<dbReference type="OrthoDB" id="3521506at2759"/>
<proteinExistence type="predicted"/>
<gene>
    <name evidence="2" type="ORF">BGW38_010024</name>
</gene>
<protein>
    <submittedName>
        <fullName evidence="2">Uncharacterized protein</fullName>
    </submittedName>
</protein>
<dbReference type="AlphaFoldDB" id="A0A9P6FWV9"/>
<name>A0A9P6FWV9_9FUNG</name>
<comment type="caution">
    <text evidence="2">The sequence shown here is derived from an EMBL/GenBank/DDBJ whole genome shotgun (WGS) entry which is preliminary data.</text>
</comment>
<evidence type="ECO:0000256" key="1">
    <source>
        <dbReference type="SAM" id="MobiDB-lite"/>
    </source>
</evidence>
<dbReference type="EMBL" id="JAABOA010000776">
    <property type="protein sequence ID" value="KAF9583207.1"/>
    <property type="molecule type" value="Genomic_DNA"/>
</dbReference>
<evidence type="ECO:0000313" key="3">
    <source>
        <dbReference type="Proteomes" id="UP000780801"/>
    </source>
</evidence>
<sequence>MPSGKKVILDFIANIPDNKITDMPNGNGSNPLHSTDDLRLDMQGMTSSNPQKHNLQVQINAETKHKSLKTQSSSRLNTSVAAVLALPGTPPSDIRNGLKDSYNQSKIIDL</sequence>
<feature type="compositionally biased region" description="Polar residues" evidence="1">
    <location>
        <begin position="44"/>
        <end position="53"/>
    </location>
</feature>
<dbReference type="Proteomes" id="UP000780801">
    <property type="component" value="Unassembled WGS sequence"/>
</dbReference>
<keyword evidence="3" id="KW-1185">Reference proteome</keyword>
<organism evidence="2 3">
    <name type="scientific">Lunasporangiospora selenospora</name>
    <dbReference type="NCBI Taxonomy" id="979761"/>
    <lineage>
        <taxon>Eukaryota</taxon>
        <taxon>Fungi</taxon>
        <taxon>Fungi incertae sedis</taxon>
        <taxon>Mucoromycota</taxon>
        <taxon>Mortierellomycotina</taxon>
        <taxon>Mortierellomycetes</taxon>
        <taxon>Mortierellales</taxon>
        <taxon>Mortierellaceae</taxon>
        <taxon>Lunasporangiospora</taxon>
    </lineage>
</organism>
<reference evidence="2" key="1">
    <citation type="journal article" date="2020" name="Fungal Divers.">
        <title>Resolving the Mortierellaceae phylogeny through synthesis of multi-gene phylogenetics and phylogenomics.</title>
        <authorList>
            <person name="Vandepol N."/>
            <person name="Liber J."/>
            <person name="Desiro A."/>
            <person name="Na H."/>
            <person name="Kennedy M."/>
            <person name="Barry K."/>
            <person name="Grigoriev I.V."/>
            <person name="Miller A.N."/>
            <person name="O'Donnell K."/>
            <person name="Stajich J.E."/>
            <person name="Bonito G."/>
        </authorList>
    </citation>
    <scope>NUCLEOTIDE SEQUENCE</scope>
    <source>
        <strain evidence="2">KOD1015</strain>
    </source>
</reference>
<feature type="region of interest" description="Disordered" evidence="1">
    <location>
        <begin position="18"/>
        <end position="53"/>
    </location>
</feature>